<evidence type="ECO:0000313" key="1">
    <source>
        <dbReference type="EMBL" id="BAD86230.1"/>
    </source>
</evidence>
<dbReference type="OrthoDB" id="100147at2157"/>
<dbReference type="EnsemblBacteria" id="BAD86230">
    <property type="protein sequence ID" value="BAD86230"/>
    <property type="gene ID" value="TK2041"/>
</dbReference>
<sequence>MKELPKGPLDLKKILAEGDPVKKAYLLGYFIAYYGHTDWVGVWRELRDSVLESAEESGVLRKAIDAYRRGKKDGAHDRELAIAQGLYRPLSPEEVEHEVKKIQEIRVLPPQTRIPKMLRVRLTGEPRMLLRSQIMDQVRTLSLPRFLGRR</sequence>
<organism evidence="1 2">
    <name type="scientific">Thermococcus kodakarensis (strain ATCC BAA-918 / JCM 12380 / KOD1)</name>
    <name type="common">Pyrococcus kodakaraensis (strain KOD1)</name>
    <dbReference type="NCBI Taxonomy" id="69014"/>
    <lineage>
        <taxon>Archaea</taxon>
        <taxon>Methanobacteriati</taxon>
        <taxon>Methanobacteriota</taxon>
        <taxon>Thermococci</taxon>
        <taxon>Thermococcales</taxon>
        <taxon>Thermococcaceae</taxon>
        <taxon>Thermococcus</taxon>
    </lineage>
</organism>
<dbReference type="EMBL" id="AP006878">
    <property type="protein sequence ID" value="BAD86230.1"/>
    <property type="molecule type" value="Genomic_DNA"/>
</dbReference>
<dbReference type="AlphaFoldDB" id="Q5JDR4"/>
<dbReference type="PhylomeDB" id="Q5JDR4"/>
<name>Q5JDR4_THEKO</name>
<dbReference type="eggNOG" id="arCOG05803">
    <property type="taxonomic scope" value="Archaea"/>
</dbReference>
<evidence type="ECO:0000313" key="2">
    <source>
        <dbReference type="Proteomes" id="UP000000536"/>
    </source>
</evidence>
<proteinExistence type="predicted"/>
<dbReference type="RefSeq" id="WP_011250991.1">
    <property type="nucleotide sequence ID" value="NC_006624.1"/>
</dbReference>
<dbReference type="STRING" id="69014.TK2041"/>
<dbReference type="Proteomes" id="UP000000536">
    <property type="component" value="Chromosome"/>
</dbReference>
<dbReference type="GeneID" id="78448576"/>
<dbReference type="KEGG" id="tko:TK2041"/>
<dbReference type="PATRIC" id="fig|69014.16.peg.1995"/>
<gene>
    <name evidence="1" type="ordered locus">TK2041</name>
</gene>
<accession>Q5JDR4</accession>
<dbReference type="InParanoid" id="Q5JDR4"/>
<dbReference type="HOGENOM" id="CLU_145830_0_0_2"/>
<protein>
    <submittedName>
        <fullName evidence="1">Uncharacterized protein</fullName>
    </submittedName>
</protein>
<keyword evidence="2" id="KW-1185">Reference proteome</keyword>
<reference evidence="1 2" key="1">
    <citation type="journal article" date="2005" name="Genome Res.">
        <title>Complete genome sequence of the hyperthermophilic archaeon Thermococcus kodakaraensis KOD1 and comparison with Pyrococcus genomes.</title>
        <authorList>
            <person name="Fukui T."/>
            <person name="Atomi H."/>
            <person name="Kanai T."/>
            <person name="Matsumi R."/>
            <person name="Fujiwara S."/>
            <person name="Imanaka T."/>
        </authorList>
    </citation>
    <scope>NUCLEOTIDE SEQUENCE [LARGE SCALE GENOMIC DNA]</scope>
    <source>
        <strain evidence="2">ATCC BAA-918 / JCM 12380 / KOD1</strain>
    </source>
</reference>